<evidence type="ECO:0000256" key="6">
    <source>
        <dbReference type="ARBA" id="ARBA00022737"/>
    </source>
</evidence>
<dbReference type="GO" id="GO:0004663">
    <property type="term" value="F:Rab geranylgeranyltransferase activity"/>
    <property type="evidence" value="ECO:0007669"/>
    <property type="project" value="UniProtKB-UniRule"/>
</dbReference>
<evidence type="ECO:0000313" key="12">
    <source>
        <dbReference type="Proteomes" id="UP000070544"/>
    </source>
</evidence>
<evidence type="ECO:0000256" key="8">
    <source>
        <dbReference type="ARBA" id="ARBA00047658"/>
    </source>
</evidence>
<evidence type="ECO:0000256" key="2">
    <source>
        <dbReference type="ARBA" id="ARBA00012656"/>
    </source>
</evidence>
<dbReference type="OMA" id="WCLQNMP"/>
<dbReference type="Proteomes" id="UP000070544">
    <property type="component" value="Unassembled WGS sequence"/>
</dbReference>
<accession>A0A139A2Q0</accession>
<dbReference type="PANTHER" id="PTHR11129">
    <property type="entry name" value="PROTEIN FARNESYLTRANSFERASE ALPHA SUBUNIT/RAB GERANYLGERANYL TRANSFERASE ALPHA SUBUNIT"/>
    <property type="match status" value="1"/>
</dbReference>
<evidence type="ECO:0000256" key="5">
    <source>
        <dbReference type="ARBA" id="ARBA00022679"/>
    </source>
</evidence>
<evidence type="ECO:0000256" key="1">
    <source>
        <dbReference type="ARBA" id="ARBA00006734"/>
    </source>
</evidence>
<dbReference type="GO" id="GO:0005968">
    <property type="term" value="C:Rab-protein geranylgeranyltransferase complex"/>
    <property type="evidence" value="ECO:0007669"/>
    <property type="project" value="TreeGrafter"/>
</dbReference>
<comment type="function">
    <text evidence="9">Catalyzes the transfer of a geranyl-geranyl moiety from geranyl-geranyl pyrophosphate to cysteines occuring in specific C-terminal amino acid sequences.</text>
</comment>
<evidence type="ECO:0000256" key="10">
    <source>
        <dbReference type="SAM" id="Coils"/>
    </source>
</evidence>
<dbReference type="Gene3D" id="1.25.40.120">
    <property type="entry name" value="Protein prenylyltransferase"/>
    <property type="match status" value="2"/>
</dbReference>
<keyword evidence="10" id="KW-0175">Coiled coil</keyword>
<dbReference type="OrthoDB" id="1658at2759"/>
<dbReference type="InterPro" id="IPR002088">
    <property type="entry name" value="Prenyl_trans_a"/>
</dbReference>
<dbReference type="EC" id="2.5.1.60" evidence="2 9"/>
<feature type="coiled-coil region" evidence="10">
    <location>
        <begin position="21"/>
        <end position="48"/>
    </location>
</feature>
<sequence length="501" mass="57751">MEHGRKKEQKEVDPKILEAKKEREQKRIEEYRQLLRDVRHKRAAQERDDAALALTRSILTINPEAYDVWNFRRVILIEQFGQLPPDEVQTRCKAELRLLDELLKVFPKSYWLWNHRQWVLQTLPHPEKEIARDLALVAAMLNLDARNFHGWDYRRYLIAFRDPAIPNGISTPKTEFDYTTKKIDQNFSNYSAWHYRSTVLNKAFASGGLEEQLEKDFELVRSAIYTEPADQSAWLYQRWLLGRQQSNVLSCLGGFLVGPPSLDGETGILVVFSAAVDVVAPPVVCLNTTALVGVSMRPVSPAHLQERTPAESTTTTTTSSQFWFLGFPNDATLVSGNSRTIHVRSLHEAFQAPSGLRLHRTVDLELDVEGDLSRFVVPFTGEYVDADHVMRAFRVSQGSEVVSDHESRTTHVNQWAPQPVSRDILLREIESLRELIEIEPDSKWPLLTLVYLLDRLGGDDLKEREEILDRLSHLDRKREIFYQDLKSRRRFDKIVSSILKG</sequence>
<comment type="catalytic activity">
    <reaction evidence="8 9">
        <text>geranylgeranyl diphosphate + L-cysteinyl-[protein] = S-geranylgeranyl-L-cysteinyl-[protein] + diphosphate</text>
        <dbReference type="Rhea" id="RHEA:21240"/>
        <dbReference type="Rhea" id="RHEA-COMP:10131"/>
        <dbReference type="Rhea" id="RHEA-COMP:11537"/>
        <dbReference type="ChEBI" id="CHEBI:29950"/>
        <dbReference type="ChEBI" id="CHEBI:33019"/>
        <dbReference type="ChEBI" id="CHEBI:57533"/>
        <dbReference type="ChEBI" id="CHEBI:86021"/>
        <dbReference type="EC" id="2.5.1.60"/>
    </reaction>
</comment>
<dbReference type="PANTHER" id="PTHR11129:SF2">
    <property type="entry name" value="GERANYLGERANYL TRANSFERASE TYPE-2 SUBUNIT ALPHA"/>
    <property type="match status" value="1"/>
</dbReference>
<gene>
    <name evidence="11" type="ORF">M427DRAFT_61230</name>
</gene>
<dbReference type="AlphaFoldDB" id="A0A139A2Q0"/>
<comment type="similarity">
    <text evidence="1 9">Belongs to the protein prenyltransferase subunit alpha family.</text>
</comment>
<evidence type="ECO:0000256" key="9">
    <source>
        <dbReference type="RuleBase" id="RU367120"/>
    </source>
</evidence>
<protein>
    <recommendedName>
        <fullName evidence="3 9">Geranylgeranyl transferase type-2 subunit alpha</fullName>
        <ecNumber evidence="2 9">2.5.1.60</ecNumber>
    </recommendedName>
    <alternativeName>
        <fullName evidence="7 9">Geranylgeranyl transferase type II subunit alpha</fullName>
    </alternativeName>
</protein>
<dbReference type="GO" id="GO:0097354">
    <property type="term" value="P:prenylation"/>
    <property type="evidence" value="ECO:0007669"/>
    <property type="project" value="UniProtKB-UniRule"/>
</dbReference>
<keyword evidence="6" id="KW-0677">Repeat</keyword>
<organism evidence="11 12">
    <name type="scientific">Gonapodya prolifera (strain JEL478)</name>
    <name type="common">Monoblepharis prolifera</name>
    <dbReference type="NCBI Taxonomy" id="1344416"/>
    <lineage>
        <taxon>Eukaryota</taxon>
        <taxon>Fungi</taxon>
        <taxon>Fungi incertae sedis</taxon>
        <taxon>Chytridiomycota</taxon>
        <taxon>Chytridiomycota incertae sedis</taxon>
        <taxon>Monoblepharidomycetes</taxon>
        <taxon>Monoblepharidales</taxon>
        <taxon>Gonapodyaceae</taxon>
        <taxon>Gonapodya</taxon>
    </lineage>
</organism>
<evidence type="ECO:0000256" key="7">
    <source>
        <dbReference type="ARBA" id="ARBA00031267"/>
    </source>
</evidence>
<keyword evidence="4 9" id="KW-0637">Prenyltransferase</keyword>
<keyword evidence="12" id="KW-1185">Reference proteome</keyword>
<keyword evidence="5 9" id="KW-0808">Transferase</keyword>
<evidence type="ECO:0000256" key="3">
    <source>
        <dbReference type="ARBA" id="ARBA00014772"/>
    </source>
</evidence>
<dbReference type="EMBL" id="KQ965810">
    <property type="protein sequence ID" value="KXS11014.1"/>
    <property type="molecule type" value="Genomic_DNA"/>
</dbReference>
<proteinExistence type="inferred from homology"/>
<dbReference type="FunFam" id="1.25.40.120:FF:000035">
    <property type="entry name" value="Geranylgeranyl transferase type-2 subunit alpha"/>
    <property type="match status" value="1"/>
</dbReference>
<dbReference type="SUPFAM" id="SSF48439">
    <property type="entry name" value="Protein prenylyltransferase"/>
    <property type="match status" value="1"/>
</dbReference>
<reference evidence="11 12" key="1">
    <citation type="journal article" date="2015" name="Genome Biol. Evol.">
        <title>Phylogenomic analyses indicate that early fungi evolved digesting cell walls of algal ancestors of land plants.</title>
        <authorList>
            <person name="Chang Y."/>
            <person name="Wang S."/>
            <person name="Sekimoto S."/>
            <person name="Aerts A.L."/>
            <person name="Choi C."/>
            <person name="Clum A."/>
            <person name="LaButti K.M."/>
            <person name="Lindquist E.A."/>
            <person name="Yee Ngan C."/>
            <person name="Ohm R.A."/>
            <person name="Salamov A.A."/>
            <person name="Grigoriev I.V."/>
            <person name="Spatafora J.W."/>
            <person name="Berbee M.L."/>
        </authorList>
    </citation>
    <scope>NUCLEOTIDE SEQUENCE [LARGE SCALE GENOMIC DNA]</scope>
    <source>
        <strain evidence="11 12">JEL478</strain>
    </source>
</reference>
<evidence type="ECO:0000313" key="11">
    <source>
        <dbReference type="EMBL" id="KXS11014.1"/>
    </source>
</evidence>
<dbReference type="Pfam" id="PF01239">
    <property type="entry name" value="PPTA"/>
    <property type="match status" value="5"/>
</dbReference>
<name>A0A139A2Q0_GONPJ</name>
<dbReference type="PROSITE" id="PS51147">
    <property type="entry name" value="PFTA"/>
    <property type="match status" value="5"/>
</dbReference>
<dbReference type="STRING" id="1344416.A0A139A2Q0"/>
<evidence type="ECO:0000256" key="4">
    <source>
        <dbReference type="ARBA" id="ARBA00022602"/>
    </source>
</evidence>